<keyword evidence="5" id="KW-0408">Iron</keyword>
<accession>A0ABY6Q3J8</accession>
<keyword evidence="4" id="KW-0560">Oxidoreductase</keyword>
<dbReference type="Proteomes" id="UP001317963">
    <property type="component" value="Chromosome"/>
</dbReference>
<dbReference type="InterPro" id="IPR051178">
    <property type="entry name" value="TfdA_dioxygenase"/>
</dbReference>
<evidence type="ECO:0000256" key="3">
    <source>
        <dbReference type="ARBA" id="ARBA00022964"/>
    </source>
</evidence>
<dbReference type="PANTHER" id="PTHR43779:SF3">
    <property type="entry name" value="(3R)-3-[(CARBOXYMETHYL)AMINO]FATTY ACID OXYGENASE_DECARBOXYLASE"/>
    <property type="match status" value="1"/>
</dbReference>
<name>A0ABY6Q3J8_9GAMM</name>
<comment type="similarity">
    <text evidence="1">Belongs to the TfdA dioxygenase family.</text>
</comment>
<dbReference type="Pfam" id="PF02668">
    <property type="entry name" value="TauD"/>
    <property type="match status" value="1"/>
</dbReference>
<dbReference type="RefSeq" id="WP_279242630.1">
    <property type="nucleotide sequence ID" value="NZ_CP036501.1"/>
</dbReference>
<keyword evidence="8" id="KW-1185">Reference proteome</keyword>
<evidence type="ECO:0000313" key="8">
    <source>
        <dbReference type="Proteomes" id="UP001317963"/>
    </source>
</evidence>
<evidence type="ECO:0000256" key="4">
    <source>
        <dbReference type="ARBA" id="ARBA00023002"/>
    </source>
</evidence>
<keyword evidence="3" id="KW-0223">Dioxygenase</keyword>
<organism evidence="7 8">
    <name type="scientific">Candidatus Paraluminiphilus aquimaris</name>
    <dbReference type="NCBI Taxonomy" id="2518994"/>
    <lineage>
        <taxon>Bacteria</taxon>
        <taxon>Pseudomonadati</taxon>
        <taxon>Pseudomonadota</taxon>
        <taxon>Gammaproteobacteria</taxon>
        <taxon>Cellvibrionales</taxon>
        <taxon>Halieaceae</taxon>
        <taxon>Candidatus Paraluminiphilus</taxon>
    </lineage>
</organism>
<proteinExistence type="inferred from homology"/>
<evidence type="ECO:0000256" key="1">
    <source>
        <dbReference type="ARBA" id="ARBA00005896"/>
    </source>
</evidence>
<evidence type="ECO:0000313" key="7">
    <source>
        <dbReference type="EMBL" id="UZP73832.1"/>
    </source>
</evidence>
<dbReference type="InterPro" id="IPR042098">
    <property type="entry name" value="TauD-like_sf"/>
</dbReference>
<evidence type="ECO:0000256" key="2">
    <source>
        <dbReference type="ARBA" id="ARBA00022723"/>
    </source>
</evidence>
<sequence length="393" mass="44170">MTHSRDTSFQQKLLSTFGSHSSMTPVLSADRMGRRIRGVDLSQSLSREQATLLIALFDEYQVISFPGQDQNGFHVTNLERLANHFGAPIPHPKNFANYVEYHRQGVALKPLPAHQQSSSRCNAAFPDHITCAKGANSPAVYIVTNLPGSGEHCEEKFVGGLHWHTDIEFEPIPLSTSMFYVQAAPKTRSSPLNTWVPNIKRETGFYHPDSSPELMERRERLPLNGETAYADTAAAFSDLPSSEQLALEKIILRRRVRVNDEGWLIPLVYTNPRTQKKSLHSPIWASRGDNIAPVQVEGMTLAASRHFLDKLEMHILDPKYRYDHLHQPGDVTIWSNFSTVHNAPPAKSIINSPDDARLMYRISCKGSPSFDLPRGDSKAWIDEHISPPYQSTL</sequence>
<feature type="domain" description="TauD/TfdA-like" evidence="6">
    <location>
        <begin position="32"/>
        <end position="361"/>
    </location>
</feature>
<protein>
    <recommendedName>
        <fullName evidence="6">TauD/TfdA-like domain-containing protein</fullName>
    </recommendedName>
</protein>
<dbReference type="Gene3D" id="3.60.130.10">
    <property type="entry name" value="Clavaminate synthase-like"/>
    <property type="match status" value="1"/>
</dbReference>
<dbReference type="InterPro" id="IPR003819">
    <property type="entry name" value="TauD/TfdA-like"/>
</dbReference>
<gene>
    <name evidence="7" type="ORF">E0F26_03325</name>
</gene>
<evidence type="ECO:0000256" key="5">
    <source>
        <dbReference type="ARBA" id="ARBA00023004"/>
    </source>
</evidence>
<dbReference type="EMBL" id="CP036501">
    <property type="protein sequence ID" value="UZP73832.1"/>
    <property type="molecule type" value="Genomic_DNA"/>
</dbReference>
<keyword evidence="2" id="KW-0479">Metal-binding</keyword>
<dbReference type="SUPFAM" id="SSF51197">
    <property type="entry name" value="Clavaminate synthase-like"/>
    <property type="match status" value="1"/>
</dbReference>
<evidence type="ECO:0000259" key="6">
    <source>
        <dbReference type="Pfam" id="PF02668"/>
    </source>
</evidence>
<reference evidence="7 8" key="1">
    <citation type="submission" date="2019-02" db="EMBL/GenBank/DDBJ databases">
        <title>Halieaceae_genomes.</title>
        <authorList>
            <person name="Li S.-H."/>
        </authorList>
    </citation>
    <scope>NUCLEOTIDE SEQUENCE [LARGE SCALE GENOMIC DNA]</scope>
    <source>
        <strain evidence="7 8">JH123</strain>
    </source>
</reference>
<dbReference type="PANTHER" id="PTHR43779">
    <property type="entry name" value="DIOXYGENASE RV0097-RELATED"/>
    <property type="match status" value="1"/>
</dbReference>